<feature type="compositionally biased region" description="Basic and acidic residues" evidence="1">
    <location>
        <begin position="266"/>
        <end position="275"/>
    </location>
</feature>
<dbReference type="AlphaFoldDB" id="A0A6G1H0D2"/>
<accession>A0A6G1H0D2</accession>
<dbReference type="GO" id="GO:0005096">
    <property type="term" value="F:GTPase activator activity"/>
    <property type="evidence" value="ECO:0007669"/>
    <property type="project" value="InterPro"/>
</dbReference>
<feature type="compositionally biased region" description="Basic and acidic residues" evidence="1">
    <location>
        <begin position="1084"/>
        <end position="1097"/>
    </location>
</feature>
<evidence type="ECO:0000256" key="1">
    <source>
        <dbReference type="SAM" id="MobiDB-lite"/>
    </source>
</evidence>
<dbReference type="OrthoDB" id="8436363at2759"/>
<dbReference type="GO" id="GO:0048471">
    <property type="term" value="C:perinuclear region of cytoplasm"/>
    <property type="evidence" value="ECO:0007669"/>
    <property type="project" value="TreeGrafter"/>
</dbReference>
<feature type="compositionally biased region" description="Polar residues" evidence="1">
    <location>
        <begin position="125"/>
        <end position="137"/>
    </location>
</feature>
<dbReference type="InterPro" id="IPR027038">
    <property type="entry name" value="RanGap"/>
</dbReference>
<name>A0A6G1H0D2_9PEZI</name>
<dbReference type="Gene3D" id="3.80.10.10">
    <property type="entry name" value="Ribonuclease Inhibitor"/>
    <property type="match status" value="2"/>
</dbReference>
<dbReference type="GO" id="GO:0005829">
    <property type="term" value="C:cytosol"/>
    <property type="evidence" value="ECO:0007669"/>
    <property type="project" value="TreeGrafter"/>
</dbReference>
<dbReference type="GO" id="GO:0005634">
    <property type="term" value="C:nucleus"/>
    <property type="evidence" value="ECO:0007669"/>
    <property type="project" value="TreeGrafter"/>
</dbReference>
<dbReference type="GO" id="GO:0031267">
    <property type="term" value="F:small GTPase binding"/>
    <property type="evidence" value="ECO:0007669"/>
    <property type="project" value="TreeGrafter"/>
</dbReference>
<feature type="compositionally biased region" description="Basic and acidic residues" evidence="1">
    <location>
        <begin position="313"/>
        <end position="334"/>
    </location>
</feature>
<feature type="region of interest" description="Disordered" evidence="1">
    <location>
        <begin position="1003"/>
        <end position="1107"/>
    </location>
</feature>
<feature type="compositionally biased region" description="Pro residues" evidence="1">
    <location>
        <begin position="52"/>
        <end position="61"/>
    </location>
</feature>
<proteinExistence type="predicted"/>
<keyword evidence="3" id="KW-1185">Reference proteome</keyword>
<feature type="compositionally biased region" description="Low complexity" evidence="1">
    <location>
        <begin position="1014"/>
        <end position="1030"/>
    </location>
</feature>
<dbReference type="EMBL" id="ML977157">
    <property type="protein sequence ID" value="KAF1986428.1"/>
    <property type="molecule type" value="Genomic_DNA"/>
</dbReference>
<evidence type="ECO:0000313" key="2">
    <source>
        <dbReference type="EMBL" id="KAF1986428.1"/>
    </source>
</evidence>
<gene>
    <name evidence="2" type="ORF">K402DRAFT_412780</name>
</gene>
<feature type="compositionally biased region" description="Polar residues" evidence="1">
    <location>
        <begin position="904"/>
        <end position="919"/>
    </location>
</feature>
<feature type="compositionally biased region" description="Polar residues" evidence="1">
    <location>
        <begin position="1004"/>
        <end position="1013"/>
    </location>
</feature>
<feature type="compositionally biased region" description="Polar residues" evidence="1">
    <location>
        <begin position="181"/>
        <end position="201"/>
    </location>
</feature>
<feature type="compositionally biased region" description="Basic and acidic residues" evidence="1">
    <location>
        <begin position="1032"/>
        <end position="1043"/>
    </location>
</feature>
<dbReference type="GO" id="GO:0006913">
    <property type="term" value="P:nucleocytoplasmic transport"/>
    <property type="evidence" value="ECO:0007669"/>
    <property type="project" value="TreeGrafter"/>
</dbReference>
<feature type="compositionally biased region" description="Low complexity" evidence="1">
    <location>
        <begin position="62"/>
        <end position="77"/>
    </location>
</feature>
<protein>
    <submittedName>
        <fullName evidence="2">RNI-like protein</fullName>
    </submittedName>
</protein>
<feature type="compositionally biased region" description="Low complexity" evidence="1">
    <location>
        <begin position="113"/>
        <end position="124"/>
    </location>
</feature>
<feature type="compositionally biased region" description="Basic residues" evidence="1">
    <location>
        <begin position="14"/>
        <end position="24"/>
    </location>
</feature>
<dbReference type="PANTHER" id="PTHR24113">
    <property type="entry name" value="RAN GTPASE-ACTIVATING PROTEIN 1"/>
    <property type="match status" value="1"/>
</dbReference>
<dbReference type="InterPro" id="IPR032675">
    <property type="entry name" value="LRR_dom_sf"/>
</dbReference>
<dbReference type="PANTHER" id="PTHR24113:SF15">
    <property type="entry name" value="NACHT DOMAIN-CONTAINING PROTEIN"/>
    <property type="match status" value="1"/>
</dbReference>
<reference evidence="2" key="1">
    <citation type="journal article" date="2020" name="Stud. Mycol.">
        <title>101 Dothideomycetes genomes: a test case for predicting lifestyles and emergence of pathogens.</title>
        <authorList>
            <person name="Haridas S."/>
            <person name="Albert R."/>
            <person name="Binder M."/>
            <person name="Bloem J."/>
            <person name="Labutti K."/>
            <person name="Salamov A."/>
            <person name="Andreopoulos B."/>
            <person name="Baker S."/>
            <person name="Barry K."/>
            <person name="Bills G."/>
            <person name="Bluhm B."/>
            <person name="Cannon C."/>
            <person name="Castanera R."/>
            <person name="Culley D."/>
            <person name="Daum C."/>
            <person name="Ezra D."/>
            <person name="Gonzalez J."/>
            <person name="Henrissat B."/>
            <person name="Kuo A."/>
            <person name="Liang C."/>
            <person name="Lipzen A."/>
            <person name="Lutzoni F."/>
            <person name="Magnuson J."/>
            <person name="Mondo S."/>
            <person name="Nolan M."/>
            <person name="Ohm R."/>
            <person name="Pangilinan J."/>
            <person name="Park H.-J."/>
            <person name="Ramirez L."/>
            <person name="Alfaro M."/>
            <person name="Sun H."/>
            <person name="Tritt A."/>
            <person name="Yoshinaga Y."/>
            <person name="Zwiers L.-H."/>
            <person name="Turgeon B."/>
            <person name="Goodwin S."/>
            <person name="Spatafora J."/>
            <person name="Crous P."/>
            <person name="Grigoriev I."/>
        </authorList>
    </citation>
    <scope>NUCLEOTIDE SEQUENCE</scope>
    <source>
        <strain evidence="2">CBS 113979</strain>
    </source>
</reference>
<dbReference type="SUPFAM" id="SSF52047">
    <property type="entry name" value="RNI-like"/>
    <property type="match status" value="1"/>
</dbReference>
<organism evidence="2 3">
    <name type="scientific">Aulographum hederae CBS 113979</name>
    <dbReference type="NCBI Taxonomy" id="1176131"/>
    <lineage>
        <taxon>Eukaryota</taxon>
        <taxon>Fungi</taxon>
        <taxon>Dikarya</taxon>
        <taxon>Ascomycota</taxon>
        <taxon>Pezizomycotina</taxon>
        <taxon>Dothideomycetes</taxon>
        <taxon>Pleosporomycetidae</taxon>
        <taxon>Aulographales</taxon>
        <taxon>Aulographaceae</taxon>
    </lineage>
</organism>
<evidence type="ECO:0000313" key="3">
    <source>
        <dbReference type="Proteomes" id="UP000800041"/>
    </source>
</evidence>
<feature type="region of interest" description="Disordered" evidence="1">
    <location>
        <begin position="1"/>
        <end position="204"/>
    </location>
</feature>
<sequence length="1188" mass="129887">MENVHGVDVSWLHHSNKEHPHYRRAPSSPGLSRDIAPPTSSHGGLPHRGMATPPPKEPPPSADVDTPPATPTAAATSLSNVAARRPPLLGRKSSEKTGSLVPATPDSQKAPGSRRGSWISSLSSKFGSGQPQPNGTPAVNGAHVPETSIPVATPPPSTANEVKEVSGKPYVPQAPKGSNPGFLSSISRKFSSGQTTGTKTVPNGALCPRRVLNVDRNRDRCLVPELDQSKLRRVAFCVDVEIAGGPRYNDEADDAEKRQQKGKSQKLKERGEGEALKNPQTVAEEKEKSGVVQTSQEVVGTDAAPNPEGTIVGEDKKDSKKKDKKKRTEDEKRERKEKKRRKAQENGQMPLEYTRDQDETSSGTNTPRPQDRPTTDPLRIYRRCCQLRETPILKRITEQLARPSSCAIAFPGVVTCLDLTGSRLQLPDFVTLSDWLAIVPVKKLLLEDADMTNEAVRVVLAGLLAARPLDYTSRRTRPADSGEFKIEERSGIVQKLVLKNNPRITREGWQHISLFIYMCRSLKYLDVSMIHFPRTGLINTQSNNSSNGELDAKSGPPDAADILSKSLSERLGGNNLEELSMAECSLSSDVIRKIVDAAEICGVSKLSLAGNHLNEEGFEHVLRYIRSGVSQAIDLGANDLRNMLEPLAQALDVKNQLWGISLADCNLTPESLKLLLPVLARMPNMRFLDLSHNHELFKSKDNCMAMLRQYLPRFSTLKRLHLIDVDLSPAQAICLAEVLGDSPQLAHLNILENPQLSALASAKDEAAQEEACALYASLMAAVRVSHSIICIDIDVPKPDSNEIVKALAKQVVAYCLRNMEHFTAEDAPEAAEAVASLTEAQSGSKAFTVPDVILHLVGHVDDYPENHDNDEPAPDDDYIVGGTGVVRALQYCLSEKAKDIRRNSMPNSGTTTPRSQALQNEKAPPQAKQMSISLLDSARKVRARLQPAMIRESKSGNNMALKRLLFLDETLNGMIQRFEAEYPECRPQHPMPIDEEADGASLSPVASLNSTGPTSATRSGSISGSITNSISDDEHPEPSESSHPHQSSPARRPGFSTRQDSDVSLASRALVDEEGRMHRLGQRVRRDLLPPRGDDALHGTLDTDPPEPAHVAALRHKVEEMSGSELRDRVSKKGLEQTFKDIVGDGEALKRMEGEDPESFRGFWEERVQILGKEADEMAEKNKDGVAV</sequence>
<dbReference type="Proteomes" id="UP000800041">
    <property type="component" value="Unassembled WGS sequence"/>
</dbReference>
<feature type="region of interest" description="Disordered" evidence="1">
    <location>
        <begin position="899"/>
        <end position="928"/>
    </location>
</feature>
<feature type="region of interest" description="Disordered" evidence="1">
    <location>
        <begin position="245"/>
        <end position="379"/>
    </location>
</feature>